<accession>A0A8J2YCB0</accession>
<protein>
    <submittedName>
        <fullName evidence="2">Uncharacterized protein</fullName>
    </submittedName>
</protein>
<feature type="region of interest" description="Disordered" evidence="1">
    <location>
        <begin position="39"/>
        <end position="59"/>
    </location>
</feature>
<reference evidence="2" key="1">
    <citation type="journal article" date="2014" name="Int. J. Syst. Evol. Microbiol.">
        <title>Complete genome sequence of Corynebacterium casei LMG S-19264T (=DSM 44701T), isolated from a smear-ripened cheese.</title>
        <authorList>
            <consortium name="US DOE Joint Genome Institute (JGI-PGF)"/>
            <person name="Walter F."/>
            <person name="Albersmeier A."/>
            <person name="Kalinowski J."/>
            <person name="Ruckert C."/>
        </authorList>
    </citation>
    <scope>NUCLEOTIDE SEQUENCE</scope>
    <source>
        <strain evidence="2">CCM 7684</strain>
    </source>
</reference>
<dbReference type="AlphaFoldDB" id="A0A8J2YCB0"/>
<proteinExistence type="predicted"/>
<gene>
    <name evidence="2" type="ORF">GCM10007276_12180</name>
</gene>
<evidence type="ECO:0000313" key="3">
    <source>
        <dbReference type="Proteomes" id="UP000602745"/>
    </source>
</evidence>
<organism evidence="2 3">
    <name type="scientific">Agaricicola taiwanensis</name>
    <dbReference type="NCBI Taxonomy" id="591372"/>
    <lineage>
        <taxon>Bacteria</taxon>
        <taxon>Pseudomonadati</taxon>
        <taxon>Pseudomonadota</taxon>
        <taxon>Alphaproteobacteria</taxon>
        <taxon>Rhodobacterales</taxon>
        <taxon>Paracoccaceae</taxon>
        <taxon>Agaricicola</taxon>
    </lineage>
</organism>
<comment type="caution">
    <text evidence="2">The sequence shown here is derived from an EMBL/GenBank/DDBJ whole genome shotgun (WGS) entry which is preliminary data.</text>
</comment>
<sequence>MTATLIGKPGWEASGLVRIYQFGVRQAVYAARHEERLLEKGGDTRSFPHRFSSSQRAGK</sequence>
<keyword evidence="3" id="KW-1185">Reference proteome</keyword>
<name>A0A8J2YCB0_9RHOB</name>
<reference evidence="2" key="2">
    <citation type="submission" date="2020-09" db="EMBL/GenBank/DDBJ databases">
        <authorList>
            <person name="Sun Q."/>
            <person name="Sedlacek I."/>
        </authorList>
    </citation>
    <scope>NUCLEOTIDE SEQUENCE</scope>
    <source>
        <strain evidence="2">CCM 7684</strain>
    </source>
</reference>
<evidence type="ECO:0000313" key="2">
    <source>
        <dbReference type="EMBL" id="GGE36259.1"/>
    </source>
</evidence>
<evidence type="ECO:0000256" key="1">
    <source>
        <dbReference type="SAM" id="MobiDB-lite"/>
    </source>
</evidence>
<dbReference type="EMBL" id="BMCP01000001">
    <property type="protein sequence ID" value="GGE36259.1"/>
    <property type="molecule type" value="Genomic_DNA"/>
</dbReference>
<dbReference type="Proteomes" id="UP000602745">
    <property type="component" value="Unassembled WGS sequence"/>
</dbReference>